<keyword evidence="5" id="KW-0680">Restriction system</keyword>
<sequence length="529" mass="58199">MFSFIDIFCGAGGSSTGLVNAGWQLKLAANHWQRAIETHAANHPDAEHLCADVSNYPMRNLPRADNLWASPICTEVSPAGGKKKSRGQMDLLADLNEEGYVAPAALDRTRATFHDVIRATEVHRFKYVLVENVVNVATEWELFDWWVQGMCQLRPGYSVQFVSVSSAHIGDETNQPAPQWRDRLYMAFTRKDMPVPDLQPRPYAYCGTCDEVVRAVQSWKKPDRRPIGAYGKQYVYRCPNTRCRHSVVEPYVLPAAAALDLGNLGTPIGERKDRLSPNTLRRIAVGMEMFGDPTIIAAGGNTYERPSSDYVRAWPALTAPLNARTKTGGDGVAIPPFMTPAGGTWNDEPAPVLDAPMRTRTTRETDGLATPPGAFYTKHYGGHADPRHMSKPLTHPLGTITASGGNHALVVPYRRGSTAYRAGEAPLSTVATRAQHGVSDLREMPKVSARDLPRKLTDDQARELADRLADVRFRMLKAEEHLAAQRFPSDYVVLGTEREKTHQGGNAVSVNVPQWIAGQINKANASVAV</sequence>
<proteinExistence type="inferred from homology"/>
<dbReference type="PANTHER" id="PTHR10629:SF52">
    <property type="entry name" value="DNA (CYTOSINE-5)-METHYLTRANSFERASE 1"/>
    <property type="match status" value="1"/>
</dbReference>
<dbReference type="InterPro" id="IPR001525">
    <property type="entry name" value="C5_MeTfrase"/>
</dbReference>
<evidence type="ECO:0000256" key="5">
    <source>
        <dbReference type="ARBA" id="ARBA00022747"/>
    </source>
</evidence>
<protein>
    <recommendedName>
        <fullName evidence="1">DNA (cytosine-5-)-methyltransferase</fullName>
        <ecNumber evidence="1">2.1.1.37</ecNumber>
    </recommendedName>
</protein>
<accession>A0ABW3QMM0</accession>
<evidence type="ECO:0000313" key="7">
    <source>
        <dbReference type="EMBL" id="MFD1145903.1"/>
    </source>
</evidence>
<reference evidence="8" key="1">
    <citation type="journal article" date="2019" name="Int. J. Syst. Evol. Microbiol.">
        <title>The Global Catalogue of Microorganisms (GCM) 10K type strain sequencing project: providing services to taxonomists for standard genome sequencing and annotation.</title>
        <authorList>
            <consortium name="The Broad Institute Genomics Platform"/>
            <consortium name="The Broad Institute Genome Sequencing Center for Infectious Disease"/>
            <person name="Wu L."/>
            <person name="Ma J."/>
        </authorList>
    </citation>
    <scope>NUCLEOTIDE SEQUENCE [LARGE SCALE GENOMIC DNA]</scope>
    <source>
        <strain evidence="8">CCUG 60214</strain>
    </source>
</reference>
<feature type="active site" evidence="6">
    <location>
        <position position="73"/>
    </location>
</feature>
<dbReference type="SUPFAM" id="SSF53335">
    <property type="entry name" value="S-adenosyl-L-methionine-dependent methyltransferases"/>
    <property type="match status" value="1"/>
</dbReference>
<keyword evidence="4 6" id="KW-0949">S-adenosyl-L-methionine</keyword>
<evidence type="ECO:0000256" key="6">
    <source>
        <dbReference type="PROSITE-ProRule" id="PRU01016"/>
    </source>
</evidence>
<dbReference type="Gene3D" id="3.40.50.150">
    <property type="entry name" value="Vaccinia Virus protein VP39"/>
    <property type="match status" value="1"/>
</dbReference>
<dbReference type="PANTHER" id="PTHR10629">
    <property type="entry name" value="CYTOSINE-SPECIFIC METHYLTRANSFERASE"/>
    <property type="match status" value="1"/>
</dbReference>
<dbReference type="EMBL" id="JBHTLK010000005">
    <property type="protein sequence ID" value="MFD1145903.1"/>
    <property type="molecule type" value="Genomic_DNA"/>
</dbReference>
<dbReference type="GO" id="GO:0032259">
    <property type="term" value="P:methylation"/>
    <property type="evidence" value="ECO:0007669"/>
    <property type="project" value="UniProtKB-KW"/>
</dbReference>
<dbReference type="InterPro" id="IPR050390">
    <property type="entry name" value="C5-Methyltransferase"/>
</dbReference>
<evidence type="ECO:0000256" key="4">
    <source>
        <dbReference type="ARBA" id="ARBA00022691"/>
    </source>
</evidence>
<dbReference type="Proteomes" id="UP001597168">
    <property type="component" value="Unassembled WGS sequence"/>
</dbReference>
<keyword evidence="3 6" id="KW-0808">Transferase</keyword>
<evidence type="ECO:0000256" key="2">
    <source>
        <dbReference type="ARBA" id="ARBA00022603"/>
    </source>
</evidence>
<gene>
    <name evidence="7" type="ORF">ACFQ3T_02060</name>
</gene>
<dbReference type="RefSeq" id="WP_380719100.1">
    <property type="nucleotide sequence ID" value="NZ_JBHTLK010000005.1"/>
</dbReference>
<dbReference type="PROSITE" id="PS51679">
    <property type="entry name" value="SAM_MT_C5"/>
    <property type="match status" value="1"/>
</dbReference>
<dbReference type="GO" id="GO:0008168">
    <property type="term" value="F:methyltransferase activity"/>
    <property type="evidence" value="ECO:0007669"/>
    <property type="project" value="UniProtKB-KW"/>
</dbReference>
<dbReference type="PRINTS" id="PR00105">
    <property type="entry name" value="C5METTRFRASE"/>
</dbReference>
<evidence type="ECO:0000313" key="8">
    <source>
        <dbReference type="Proteomes" id="UP001597168"/>
    </source>
</evidence>
<keyword evidence="2 6" id="KW-0489">Methyltransferase</keyword>
<dbReference type="EC" id="2.1.1.37" evidence="1"/>
<comment type="similarity">
    <text evidence="6">Belongs to the class I-like SAM-binding methyltransferase superfamily. C5-methyltransferase family.</text>
</comment>
<organism evidence="7 8">
    <name type="scientific">Saccharothrix hoggarensis</name>
    <dbReference type="NCBI Taxonomy" id="913853"/>
    <lineage>
        <taxon>Bacteria</taxon>
        <taxon>Bacillati</taxon>
        <taxon>Actinomycetota</taxon>
        <taxon>Actinomycetes</taxon>
        <taxon>Pseudonocardiales</taxon>
        <taxon>Pseudonocardiaceae</taxon>
        <taxon>Saccharothrix</taxon>
    </lineage>
</organism>
<name>A0ABW3QMM0_9PSEU</name>
<keyword evidence="8" id="KW-1185">Reference proteome</keyword>
<comment type="caution">
    <text evidence="7">The sequence shown here is derived from an EMBL/GenBank/DDBJ whole genome shotgun (WGS) entry which is preliminary data.</text>
</comment>
<evidence type="ECO:0000256" key="3">
    <source>
        <dbReference type="ARBA" id="ARBA00022679"/>
    </source>
</evidence>
<dbReference type="Pfam" id="PF00145">
    <property type="entry name" value="DNA_methylase"/>
    <property type="match status" value="1"/>
</dbReference>
<evidence type="ECO:0000256" key="1">
    <source>
        <dbReference type="ARBA" id="ARBA00011975"/>
    </source>
</evidence>
<dbReference type="InterPro" id="IPR029063">
    <property type="entry name" value="SAM-dependent_MTases_sf"/>
</dbReference>